<protein>
    <submittedName>
        <fullName evidence="1">Uncharacterized protein</fullName>
    </submittedName>
</protein>
<name>A0ABX9SI74_9GAMM</name>
<evidence type="ECO:0000313" key="1">
    <source>
        <dbReference type="EMBL" id="RKS56814.1"/>
    </source>
</evidence>
<proteinExistence type="predicted"/>
<dbReference type="EMBL" id="RBLJ01000004">
    <property type="protein sequence ID" value="RKS56814.1"/>
    <property type="molecule type" value="Genomic_DNA"/>
</dbReference>
<evidence type="ECO:0000313" key="2">
    <source>
        <dbReference type="Proteomes" id="UP000280955"/>
    </source>
</evidence>
<comment type="caution">
    <text evidence="1">The sequence shown here is derived from an EMBL/GenBank/DDBJ whole genome shotgun (WGS) entry which is preliminary data.</text>
</comment>
<dbReference type="Proteomes" id="UP000280955">
    <property type="component" value="Unassembled WGS sequence"/>
</dbReference>
<gene>
    <name evidence="1" type="ORF">BDD30_3442</name>
</gene>
<dbReference type="RefSeq" id="WP_015834862.1">
    <property type="nucleotide sequence ID" value="NC_012962.1"/>
</dbReference>
<organism evidence="1 2">
    <name type="scientific">Photorhabdus asymbiotica</name>
    <dbReference type="NCBI Taxonomy" id="291112"/>
    <lineage>
        <taxon>Bacteria</taxon>
        <taxon>Pseudomonadati</taxon>
        <taxon>Pseudomonadota</taxon>
        <taxon>Gammaproteobacteria</taxon>
        <taxon>Enterobacterales</taxon>
        <taxon>Morganellaceae</taxon>
        <taxon>Photorhabdus</taxon>
    </lineage>
</organism>
<sequence length="318" mass="37558">MVTSKILKVKKWINLNEAATRLSLSLEEHINALDLMELALDNELILSVKFPRNQYHVIREIEKKSTPYIEYLDKMFKFELFSTEKNNIGEKEYKKLQEIFYKEEYDLYISKIRKSNIEKHEMSYDFFLNQARYFYWDYVDSVKSMNDFIFELPLIGSERIDVESLIEINNKREPCAFYNIDGVFLRDSDGRLYNLMSKFNDEILSSWDDDLDINFKSLYLDDRHYYPADGLPVDCEIGMSPINLSNFERSLSDVNESVSREQIMMLLGAVLQEVTSRTKKWTQGDLALSIDEKKIKNMKERAINGIFSKANKLYKSIN</sequence>
<keyword evidence="2" id="KW-1185">Reference proteome</keyword>
<accession>A0ABX9SI74</accession>
<reference evidence="1 2" key="1">
    <citation type="submission" date="2018-10" db="EMBL/GenBank/DDBJ databases">
        <title>Genomic Encyclopedia of Archaeal and Bacterial Type Strains, Phase II (KMG-II): from individual species to whole genera.</title>
        <authorList>
            <person name="Goeker M."/>
        </authorList>
    </citation>
    <scope>NUCLEOTIDE SEQUENCE [LARGE SCALE GENOMIC DNA]</scope>
    <source>
        <strain evidence="1 2">DSM 15149</strain>
    </source>
</reference>